<dbReference type="AlphaFoldDB" id="A0A841TDR3"/>
<comment type="caution">
    <text evidence="1">The sequence shown here is derived from an EMBL/GenBank/DDBJ whole genome shotgun (WGS) entry which is preliminary data.</text>
</comment>
<evidence type="ECO:0000313" key="2">
    <source>
        <dbReference type="Proteomes" id="UP000574133"/>
    </source>
</evidence>
<dbReference type="RefSeq" id="WP_185178748.1">
    <property type="nucleotide sequence ID" value="NZ_CBCSEP010000005.1"/>
</dbReference>
<accession>A0A841TDR3</accession>
<dbReference type="EMBL" id="JACJVN010000033">
    <property type="protein sequence ID" value="MBB6677468.1"/>
    <property type="molecule type" value="Genomic_DNA"/>
</dbReference>
<name>A0A841TDR3_9BACL</name>
<protein>
    <recommendedName>
        <fullName evidence="3">Butirosin biosynthesis protein H N-terminal domain-containing protein</fullName>
    </recommendedName>
</protein>
<evidence type="ECO:0000313" key="1">
    <source>
        <dbReference type="EMBL" id="MBB6677468.1"/>
    </source>
</evidence>
<reference evidence="1 2" key="1">
    <citation type="submission" date="2020-08" db="EMBL/GenBank/DDBJ databases">
        <title>Cohnella phylogeny.</title>
        <authorList>
            <person name="Dunlap C."/>
        </authorList>
    </citation>
    <scope>NUCLEOTIDE SEQUENCE [LARGE SCALE GENOMIC DNA]</scope>
    <source>
        <strain evidence="1 2">DSM 103658</strain>
    </source>
</reference>
<gene>
    <name evidence="1" type="ORF">H4Q31_09040</name>
</gene>
<sequence>MTSLDAGSNLTVAADRGNDRISLPVMQPEVLGYSHHAYLFTIGSPNPSYDNWLGHHYVQLWCPADFAENRDTHFDFYWDTHYKGYYWLKTLKLSREAIAKFPGILEFLLHRLLQGWYVILYVDEYYIPDRPFTLRTHFYHEIMIYGFDRSTRTFDTAGFNARGIYGYQTVSFDELVVAYQEVPIVPDAEFANAYLIQAKPDAGYPADLDETIEMMKDYLFSRNTFERRNGHLLSLMDSGGASSGPYEYHYRSFQSKRSYVFGLRAYQELIRYLALLEHKMTSADIRPFHILREHKQCQLRRIRYFEAQYGIGREEGWPEQALGLWNLSDLVCKYMLKYQLTNDKRILSKCEQKLIELLNAESALLLKVLERLTAVYLEGSRNS</sequence>
<proteinExistence type="predicted"/>
<organism evidence="1 2">
    <name type="scientific">Cohnella lubricantis</name>
    <dbReference type="NCBI Taxonomy" id="2163172"/>
    <lineage>
        <taxon>Bacteria</taxon>
        <taxon>Bacillati</taxon>
        <taxon>Bacillota</taxon>
        <taxon>Bacilli</taxon>
        <taxon>Bacillales</taxon>
        <taxon>Paenibacillaceae</taxon>
        <taxon>Cohnella</taxon>
    </lineage>
</organism>
<dbReference type="Proteomes" id="UP000574133">
    <property type="component" value="Unassembled WGS sequence"/>
</dbReference>
<keyword evidence="2" id="KW-1185">Reference proteome</keyword>
<evidence type="ECO:0008006" key="3">
    <source>
        <dbReference type="Google" id="ProtNLM"/>
    </source>
</evidence>